<name>A0AAD4CS21_ASPNN</name>
<proteinExistence type="predicted"/>
<evidence type="ECO:0000313" key="2">
    <source>
        <dbReference type="EMBL" id="KAF9891665.1"/>
    </source>
</evidence>
<dbReference type="GO" id="GO:0016747">
    <property type="term" value="F:acyltransferase activity, transferring groups other than amino-acyl groups"/>
    <property type="evidence" value="ECO:0007669"/>
    <property type="project" value="InterPro"/>
</dbReference>
<dbReference type="InterPro" id="IPR000182">
    <property type="entry name" value="GNAT_dom"/>
</dbReference>
<keyword evidence="3" id="KW-1185">Reference proteome</keyword>
<dbReference type="PANTHER" id="PTHR42791:SF14">
    <property type="entry name" value="N-ACETYLTRANSFERASE DOMAIN-CONTAINING PROTEIN"/>
    <property type="match status" value="1"/>
</dbReference>
<evidence type="ECO:0000259" key="1">
    <source>
        <dbReference type="PROSITE" id="PS51186"/>
    </source>
</evidence>
<comment type="caution">
    <text evidence="2">The sequence shown here is derived from an EMBL/GenBank/DDBJ whole genome shotgun (WGS) entry which is preliminary data.</text>
</comment>
<dbReference type="Pfam" id="PF13673">
    <property type="entry name" value="Acetyltransf_10"/>
    <property type="match status" value="1"/>
</dbReference>
<dbReference type="PROSITE" id="PS51186">
    <property type="entry name" value="GNAT"/>
    <property type="match status" value="1"/>
</dbReference>
<dbReference type="Gene3D" id="3.40.630.30">
    <property type="match status" value="1"/>
</dbReference>
<dbReference type="SUPFAM" id="SSF55729">
    <property type="entry name" value="Acyl-CoA N-acyltransferases (Nat)"/>
    <property type="match status" value="1"/>
</dbReference>
<reference evidence="2" key="2">
    <citation type="submission" date="2020-02" db="EMBL/GenBank/DDBJ databases">
        <authorList>
            <person name="Gilchrist C.L.M."/>
            <person name="Chooi Y.-H."/>
        </authorList>
    </citation>
    <scope>NUCLEOTIDE SEQUENCE</scope>
    <source>
        <strain evidence="2">MST-FP2251</strain>
    </source>
</reference>
<dbReference type="CDD" id="cd04301">
    <property type="entry name" value="NAT_SF"/>
    <property type="match status" value="1"/>
</dbReference>
<gene>
    <name evidence="2" type="ORF">FE257_003677</name>
</gene>
<accession>A0AAD4CS21</accession>
<feature type="domain" description="N-acetyltransferase" evidence="1">
    <location>
        <begin position="113"/>
        <end position="254"/>
    </location>
</feature>
<dbReference type="AlphaFoldDB" id="A0AAD4CS21"/>
<evidence type="ECO:0000313" key="3">
    <source>
        <dbReference type="Proteomes" id="UP001194746"/>
    </source>
</evidence>
<dbReference type="EMBL" id="VCAU01000017">
    <property type="protein sequence ID" value="KAF9891665.1"/>
    <property type="molecule type" value="Genomic_DNA"/>
</dbReference>
<protein>
    <recommendedName>
        <fullName evidence="1">N-acetyltransferase domain-containing protein</fullName>
    </recommendedName>
</protein>
<sequence>MASSKPTTTIKVEPITAASDFARFFDITALAFGHQLQDGIWIAMNPGWDTPAGREAGIARLISRWKATTQDRNNNPNTIFLKASIPRQGQGQEGGGATDIAGVAIWVQASTVEGYGDAPATDISQAMDLEALYPGNALEQKYLRQLEFSLHRRRAEVVREIASSSSPAAMVLDLCVVDPGFQRRGAASELVLWGLEEAKRRGGLEALLEASSMGRHAYRKLGFEQDGGEFEYLVDEEFGDRQRPSNIFMRTGRPAE</sequence>
<dbReference type="PANTHER" id="PTHR42791">
    <property type="entry name" value="GNAT FAMILY ACETYLTRANSFERASE"/>
    <property type="match status" value="1"/>
</dbReference>
<dbReference type="Proteomes" id="UP001194746">
    <property type="component" value="Unassembled WGS sequence"/>
</dbReference>
<dbReference type="InterPro" id="IPR016181">
    <property type="entry name" value="Acyl_CoA_acyltransferase"/>
</dbReference>
<organism evidence="2 3">
    <name type="scientific">Aspergillus nanangensis</name>
    <dbReference type="NCBI Taxonomy" id="2582783"/>
    <lineage>
        <taxon>Eukaryota</taxon>
        <taxon>Fungi</taxon>
        <taxon>Dikarya</taxon>
        <taxon>Ascomycota</taxon>
        <taxon>Pezizomycotina</taxon>
        <taxon>Eurotiomycetes</taxon>
        <taxon>Eurotiomycetidae</taxon>
        <taxon>Eurotiales</taxon>
        <taxon>Aspergillaceae</taxon>
        <taxon>Aspergillus</taxon>
        <taxon>Aspergillus subgen. Circumdati</taxon>
    </lineage>
</organism>
<dbReference type="InterPro" id="IPR052523">
    <property type="entry name" value="Trichothecene_AcTrans"/>
</dbReference>
<reference evidence="2" key="1">
    <citation type="journal article" date="2019" name="Beilstein J. Org. Chem.">
        <title>Nanangenines: drimane sesquiterpenoids as the dominant metabolite cohort of a novel Australian fungus, Aspergillus nanangensis.</title>
        <authorList>
            <person name="Lacey H.J."/>
            <person name="Gilchrist C.L.M."/>
            <person name="Crombie A."/>
            <person name="Kalaitzis J.A."/>
            <person name="Vuong D."/>
            <person name="Rutledge P.J."/>
            <person name="Turner P."/>
            <person name="Pitt J.I."/>
            <person name="Lacey E."/>
            <person name="Chooi Y.H."/>
            <person name="Piggott A.M."/>
        </authorList>
    </citation>
    <scope>NUCLEOTIDE SEQUENCE</scope>
    <source>
        <strain evidence="2">MST-FP2251</strain>
    </source>
</reference>